<evidence type="ECO:0000313" key="3">
    <source>
        <dbReference type="Proteomes" id="UP000199427"/>
    </source>
</evidence>
<evidence type="ECO:0000256" key="1">
    <source>
        <dbReference type="SAM" id="Phobius"/>
    </source>
</evidence>
<keyword evidence="1" id="KW-0472">Membrane</keyword>
<sequence length="158" mass="18009">MDKKSIGLFILIGVVALATYWVNQDDKDQSNHYYVFNLDGESENWDLNQYQIELVPTNQTTGGGMLHHTGDDGPIVDSLNFRAMAMIDGVEVTLQSNSVHEPIDVSEVRIDLVNNSLFKPNGDPVMFDDIEKIYAVVEWLDSSGEYQEERLELYEYKQ</sequence>
<keyword evidence="3" id="KW-1185">Reference proteome</keyword>
<evidence type="ECO:0000313" key="2">
    <source>
        <dbReference type="EMBL" id="SEQ98959.1"/>
    </source>
</evidence>
<reference evidence="2 3" key="1">
    <citation type="submission" date="2016-10" db="EMBL/GenBank/DDBJ databases">
        <authorList>
            <person name="de Groot N.N."/>
        </authorList>
    </citation>
    <scope>NUCLEOTIDE SEQUENCE [LARGE SCALE GENOMIC DNA]</scope>
    <source>
        <strain evidence="2 3">DSM 21633</strain>
    </source>
</reference>
<dbReference type="RefSeq" id="WP_091775140.1">
    <property type="nucleotide sequence ID" value="NZ_CAESCL010000029.1"/>
</dbReference>
<protein>
    <submittedName>
        <fullName evidence="2">Uncharacterized protein</fullName>
    </submittedName>
</protein>
<dbReference type="EMBL" id="FOES01000038">
    <property type="protein sequence ID" value="SEQ98959.1"/>
    <property type="molecule type" value="Genomic_DNA"/>
</dbReference>
<name>A0A1H9KIR2_9BACI</name>
<dbReference type="AlphaFoldDB" id="A0A1H9KIR2"/>
<keyword evidence="1" id="KW-0812">Transmembrane</keyword>
<organism evidence="2 3">
    <name type="scientific">Piscibacillus halophilus</name>
    <dbReference type="NCBI Taxonomy" id="571933"/>
    <lineage>
        <taxon>Bacteria</taxon>
        <taxon>Bacillati</taxon>
        <taxon>Bacillota</taxon>
        <taxon>Bacilli</taxon>
        <taxon>Bacillales</taxon>
        <taxon>Bacillaceae</taxon>
        <taxon>Piscibacillus</taxon>
    </lineage>
</organism>
<proteinExistence type="predicted"/>
<accession>A0A1H9KIR2</accession>
<keyword evidence="1" id="KW-1133">Transmembrane helix</keyword>
<dbReference type="Proteomes" id="UP000199427">
    <property type="component" value="Unassembled WGS sequence"/>
</dbReference>
<gene>
    <name evidence="2" type="ORF">SAMN05216362_13821</name>
</gene>
<dbReference type="OrthoDB" id="2973929at2"/>
<feature type="transmembrane region" description="Helical" evidence="1">
    <location>
        <begin position="6"/>
        <end position="23"/>
    </location>
</feature>